<reference evidence="11 12" key="1">
    <citation type="submission" date="2022-06" db="EMBL/GenBank/DDBJ databases">
        <title>Rhizosaccharibacter gen. nov. sp. nov. KSS12, endophytic bacteria isolated from sugarcane.</title>
        <authorList>
            <person name="Pitiwittayakul N."/>
        </authorList>
    </citation>
    <scope>NUCLEOTIDE SEQUENCE [LARGE SCALE GENOMIC DNA]</scope>
    <source>
        <strain evidence="11 12">KSS12</strain>
    </source>
</reference>
<dbReference type="Proteomes" id="UP001524547">
    <property type="component" value="Unassembled WGS sequence"/>
</dbReference>
<feature type="transmembrane region" description="Helical" evidence="9">
    <location>
        <begin position="182"/>
        <end position="201"/>
    </location>
</feature>
<dbReference type="InterPro" id="IPR003663">
    <property type="entry name" value="Sugar/inositol_transpt"/>
</dbReference>
<feature type="transmembrane region" description="Helical" evidence="9">
    <location>
        <begin position="119"/>
        <end position="141"/>
    </location>
</feature>
<dbReference type="PANTHER" id="PTHR48020:SF12">
    <property type="entry name" value="PROTON MYO-INOSITOL COTRANSPORTER"/>
    <property type="match status" value="1"/>
</dbReference>
<dbReference type="PANTHER" id="PTHR48020">
    <property type="entry name" value="PROTON MYO-INOSITOL COTRANSPORTER"/>
    <property type="match status" value="1"/>
</dbReference>
<dbReference type="RefSeq" id="WP_422918079.1">
    <property type="nucleotide sequence ID" value="NZ_JAMZEJ010000001.1"/>
</dbReference>
<feature type="transmembrane region" description="Helical" evidence="9">
    <location>
        <begin position="262"/>
        <end position="285"/>
    </location>
</feature>
<gene>
    <name evidence="11" type="ORF">NFI88_00580</name>
</gene>
<name>A0ABT1VSM4_9PROT</name>
<feature type="region of interest" description="Disordered" evidence="8">
    <location>
        <begin position="1"/>
        <end position="20"/>
    </location>
</feature>
<evidence type="ECO:0000256" key="8">
    <source>
        <dbReference type="SAM" id="MobiDB-lite"/>
    </source>
</evidence>
<feature type="transmembrane region" description="Helical" evidence="9">
    <location>
        <begin position="66"/>
        <end position="87"/>
    </location>
</feature>
<evidence type="ECO:0000256" key="9">
    <source>
        <dbReference type="SAM" id="Phobius"/>
    </source>
</evidence>
<organism evidence="11 12">
    <name type="scientific">Rhizosaccharibacter radicis</name>
    <dbReference type="NCBI Taxonomy" id="2782605"/>
    <lineage>
        <taxon>Bacteria</taxon>
        <taxon>Pseudomonadati</taxon>
        <taxon>Pseudomonadota</taxon>
        <taxon>Alphaproteobacteria</taxon>
        <taxon>Acetobacterales</taxon>
        <taxon>Acetobacteraceae</taxon>
        <taxon>Rhizosaccharibacter</taxon>
    </lineage>
</organism>
<protein>
    <submittedName>
        <fullName evidence="11">Sugar porter family MFS transporter</fullName>
    </submittedName>
</protein>
<evidence type="ECO:0000313" key="11">
    <source>
        <dbReference type="EMBL" id="MCQ8239334.1"/>
    </source>
</evidence>
<dbReference type="PROSITE" id="PS00216">
    <property type="entry name" value="SUGAR_TRANSPORT_1"/>
    <property type="match status" value="1"/>
</dbReference>
<comment type="similarity">
    <text evidence="2 7">Belongs to the major facilitator superfamily. Sugar transporter (TC 2.A.1.1) family.</text>
</comment>
<evidence type="ECO:0000259" key="10">
    <source>
        <dbReference type="PROSITE" id="PS50850"/>
    </source>
</evidence>
<feature type="transmembrane region" description="Helical" evidence="9">
    <location>
        <begin position="153"/>
        <end position="170"/>
    </location>
</feature>
<dbReference type="Gene3D" id="1.20.1250.20">
    <property type="entry name" value="MFS general substrate transporter like domains"/>
    <property type="match status" value="1"/>
</dbReference>
<sequence>MVAIVGGHPSRPGSIASPDAPRPSAALACTIASLAGLMFGLDIGVISGALDFIGKAFNADQRSQEWIVSSMMIGAAIGSLAGGGVSASLGRKKSLFIGAILFVVGSVLCAFAPGVTSLIVGRVVLGLAIGLVAFAGPLFIAEIAPERWRGAMVSLYQLMITIGIFLAFVSDSLLTPSGNWRLMLGVIVVPGILFLFGLFAVPESPRWLLLRGRESEARAVLMRLRGDRAEVDREVADTHEQLRVPQKGWALFRGNPNFRRSVLLGAGLQVVQQLTGMNVIMYYAPKIFGMAGFGASAASWATAVTGLVNVLATLLAIGLADRLGRRPMLISSFVVMAIGMAVVGVLLAMGVQSDAARYGLVAMVLLFVVGFAAAPGPLVWTLCSEIQPLQGRDFGIAVSTFINWAANWLVGNTFLTLLTTMGQSQTFWMLAIFNALFIPFTLLLVPETKGVTLESIEQKLMAGRRLRDIGR</sequence>
<feature type="transmembrane region" description="Helical" evidence="9">
    <location>
        <begin position="394"/>
        <end position="415"/>
    </location>
</feature>
<comment type="subcellular location">
    <subcellularLocation>
        <location evidence="1">Membrane</location>
        <topology evidence="1">Multi-pass membrane protein</topology>
    </subcellularLocation>
</comment>
<dbReference type="InterPro" id="IPR005829">
    <property type="entry name" value="Sugar_transporter_CS"/>
</dbReference>
<dbReference type="Pfam" id="PF00083">
    <property type="entry name" value="Sugar_tr"/>
    <property type="match status" value="1"/>
</dbReference>
<feature type="transmembrane region" description="Helical" evidence="9">
    <location>
        <begin position="358"/>
        <end position="382"/>
    </location>
</feature>
<dbReference type="EMBL" id="JAMZEJ010000001">
    <property type="protein sequence ID" value="MCQ8239334.1"/>
    <property type="molecule type" value="Genomic_DNA"/>
</dbReference>
<dbReference type="PROSITE" id="PS00217">
    <property type="entry name" value="SUGAR_TRANSPORT_2"/>
    <property type="match status" value="1"/>
</dbReference>
<dbReference type="InterPro" id="IPR050814">
    <property type="entry name" value="Myo-inositol_Transporter"/>
</dbReference>
<dbReference type="PRINTS" id="PR00171">
    <property type="entry name" value="SUGRTRNSPORT"/>
</dbReference>
<evidence type="ECO:0000256" key="6">
    <source>
        <dbReference type="ARBA" id="ARBA00023136"/>
    </source>
</evidence>
<feature type="transmembrane region" description="Helical" evidence="9">
    <location>
        <begin position="94"/>
        <end position="113"/>
    </location>
</feature>
<keyword evidence="6 9" id="KW-0472">Membrane</keyword>
<keyword evidence="4 9" id="KW-0812">Transmembrane</keyword>
<dbReference type="InterPro" id="IPR020846">
    <property type="entry name" value="MFS_dom"/>
</dbReference>
<feature type="domain" description="Major facilitator superfamily (MFS) profile" evidence="10">
    <location>
        <begin position="28"/>
        <end position="449"/>
    </location>
</feature>
<dbReference type="InterPro" id="IPR036259">
    <property type="entry name" value="MFS_trans_sf"/>
</dbReference>
<evidence type="ECO:0000256" key="7">
    <source>
        <dbReference type="RuleBase" id="RU003346"/>
    </source>
</evidence>
<keyword evidence="5 9" id="KW-1133">Transmembrane helix</keyword>
<evidence type="ECO:0000256" key="4">
    <source>
        <dbReference type="ARBA" id="ARBA00022692"/>
    </source>
</evidence>
<dbReference type="NCBIfam" id="TIGR00879">
    <property type="entry name" value="SP"/>
    <property type="match status" value="1"/>
</dbReference>
<keyword evidence="12" id="KW-1185">Reference proteome</keyword>
<feature type="transmembrane region" description="Helical" evidence="9">
    <location>
        <begin position="297"/>
        <end position="317"/>
    </location>
</feature>
<accession>A0ABT1VSM4</accession>
<evidence type="ECO:0000313" key="12">
    <source>
        <dbReference type="Proteomes" id="UP001524547"/>
    </source>
</evidence>
<comment type="caution">
    <text evidence="11">The sequence shown here is derived from an EMBL/GenBank/DDBJ whole genome shotgun (WGS) entry which is preliminary data.</text>
</comment>
<dbReference type="SUPFAM" id="SSF103473">
    <property type="entry name" value="MFS general substrate transporter"/>
    <property type="match status" value="1"/>
</dbReference>
<proteinExistence type="inferred from homology"/>
<evidence type="ECO:0000256" key="1">
    <source>
        <dbReference type="ARBA" id="ARBA00004141"/>
    </source>
</evidence>
<dbReference type="InterPro" id="IPR005828">
    <property type="entry name" value="MFS_sugar_transport-like"/>
</dbReference>
<keyword evidence="3 7" id="KW-0813">Transport</keyword>
<evidence type="ECO:0000256" key="2">
    <source>
        <dbReference type="ARBA" id="ARBA00010992"/>
    </source>
</evidence>
<feature type="transmembrane region" description="Helical" evidence="9">
    <location>
        <begin position="25"/>
        <end position="46"/>
    </location>
</feature>
<dbReference type="PROSITE" id="PS50850">
    <property type="entry name" value="MFS"/>
    <property type="match status" value="1"/>
</dbReference>
<evidence type="ECO:0000256" key="5">
    <source>
        <dbReference type="ARBA" id="ARBA00022989"/>
    </source>
</evidence>
<feature type="transmembrane region" description="Helical" evidence="9">
    <location>
        <begin position="427"/>
        <end position="445"/>
    </location>
</feature>
<feature type="transmembrane region" description="Helical" evidence="9">
    <location>
        <begin position="329"/>
        <end position="352"/>
    </location>
</feature>
<evidence type="ECO:0000256" key="3">
    <source>
        <dbReference type="ARBA" id="ARBA00022448"/>
    </source>
</evidence>